<sequence>MCEAFIALKGEVIICSSAINSPQILMLFGVGLKENLKANNIKVRKQLLVERNLLDYPNCLFAAKAISEKIHHWSSGSEVGIIYKANIKGKISCKEDFFDENPDIQIIGMFVKT</sequence>
<dbReference type="InterPro" id="IPR036188">
    <property type="entry name" value="FAD/NAD-bd_sf"/>
</dbReference>
<comment type="caution">
    <text evidence="2">The sequence shown here is derived from an EMBL/GenBank/DDBJ whole genome shotgun (WGS) entry which is preliminary data.</text>
</comment>
<evidence type="ECO:0000313" key="3">
    <source>
        <dbReference type="Proteomes" id="UP000266673"/>
    </source>
</evidence>
<gene>
    <name evidence="2" type="ORF">C2G38_2044409</name>
</gene>
<dbReference type="STRING" id="44941.A0A397UPJ9"/>
<dbReference type="AlphaFoldDB" id="A0A397UPJ9"/>
<dbReference type="GO" id="GO:0050660">
    <property type="term" value="F:flavin adenine dinucleotide binding"/>
    <property type="evidence" value="ECO:0007669"/>
    <property type="project" value="InterPro"/>
</dbReference>
<proteinExistence type="inferred from homology"/>
<keyword evidence="3" id="KW-1185">Reference proteome</keyword>
<dbReference type="OrthoDB" id="269227at2759"/>
<reference evidence="2 3" key="1">
    <citation type="submission" date="2018-06" db="EMBL/GenBank/DDBJ databases">
        <title>Comparative genomics reveals the genomic features of Rhizophagus irregularis, R. cerebriforme, R. diaphanum and Gigaspora rosea, and their symbiotic lifestyle signature.</title>
        <authorList>
            <person name="Morin E."/>
            <person name="San Clemente H."/>
            <person name="Chen E.C.H."/>
            <person name="De La Providencia I."/>
            <person name="Hainaut M."/>
            <person name="Kuo A."/>
            <person name="Kohler A."/>
            <person name="Murat C."/>
            <person name="Tang N."/>
            <person name="Roy S."/>
            <person name="Loubradou J."/>
            <person name="Henrissat B."/>
            <person name="Grigoriev I.V."/>
            <person name="Corradi N."/>
            <person name="Roux C."/>
            <person name="Martin F.M."/>
        </authorList>
    </citation>
    <scope>NUCLEOTIDE SEQUENCE [LARGE SCALE GENOMIC DNA]</scope>
    <source>
        <strain evidence="2 3">DAOM 194757</strain>
    </source>
</reference>
<dbReference type="GO" id="GO:0016491">
    <property type="term" value="F:oxidoreductase activity"/>
    <property type="evidence" value="ECO:0007669"/>
    <property type="project" value="TreeGrafter"/>
</dbReference>
<dbReference type="PANTHER" id="PTHR11552">
    <property type="entry name" value="GLUCOSE-METHANOL-CHOLINE GMC OXIDOREDUCTASE"/>
    <property type="match status" value="1"/>
</dbReference>
<evidence type="ECO:0000313" key="2">
    <source>
        <dbReference type="EMBL" id="RIB09323.1"/>
    </source>
</evidence>
<name>A0A397UPJ9_9GLOM</name>
<dbReference type="InterPro" id="IPR012132">
    <property type="entry name" value="GMC_OxRdtase"/>
</dbReference>
<dbReference type="EMBL" id="QKWP01001389">
    <property type="protein sequence ID" value="RIB09323.1"/>
    <property type="molecule type" value="Genomic_DNA"/>
</dbReference>
<dbReference type="Proteomes" id="UP000266673">
    <property type="component" value="Unassembled WGS sequence"/>
</dbReference>
<comment type="similarity">
    <text evidence="1">Belongs to the GMC oxidoreductase family.</text>
</comment>
<evidence type="ECO:0000256" key="1">
    <source>
        <dbReference type="ARBA" id="ARBA00010790"/>
    </source>
</evidence>
<organism evidence="2 3">
    <name type="scientific">Gigaspora rosea</name>
    <dbReference type="NCBI Taxonomy" id="44941"/>
    <lineage>
        <taxon>Eukaryota</taxon>
        <taxon>Fungi</taxon>
        <taxon>Fungi incertae sedis</taxon>
        <taxon>Mucoromycota</taxon>
        <taxon>Glomeromycotina</taxon>
        <taxon>Glomeromycetes</taxon>
        <taxon>Diversisporales</taxon>
        <taxon>Gigasporaceae</taxon>
        <taxon>Gigaspora</taxon>
    </lineage>
</organism>
<accession>A0A397UPJ9</accession>
<dbReference type="Gene3D" id="3.50.50.60">
    <property type="entry name" value="FAD/NAD(P)-binding domain"/>
    <property type="match status" value="1"/>
</dbReference>
<dbReference type="PANTHER" id="PTHR11552:SF147">
    <property type="entry name" value="CHOLINE DEHYDROGENASE, MITOCHONDRIAL"/>
    <property type="match status" value="1"/>
</dbReference>
<protein>
    <submittedName>
        <fullName evidence="2">Uncharacterized protein</fullName>
    </submittedName>
</protein>